<dbReference type="Proteomes" id="UP000183557">
    <property type="component" value="Unassembled WGS sequence"/>
</dbReference>
<organism evidence="2 3">
    <name type="scientific">Halobacillus dabanensis</name>
    <dbReference type="NCBI Taxonomy" id="240302"/>
    <lineage>
        <taxon>Bacteria</taxon>
        <taxon>Bacillati</taxon>
        <taxon>Bacillota</taxon>
        <taxon>Bacilli</taxon>
        <taxon>Bacillales</taxon>
        <taxon>Bacillaceae</taxon>
        <taxon>Halobacillus</taxon>
    </lineage>
</organism>
<evidence type="ECO:0008006" key="4">
    <source>
        <dbReference type="Google" id="ProtNLM"/>
    </source>
</evidence>
<evidence type="ECO:0000256" key="1">
    <source>
        <dbReference type="SAM" id="SignalP"/>
    </source>
</evidence>
<dbReference type="RefSeq" id="WP_075037415.1">
    <property type="nucleotide sequence ID" value="NZ_FOSB01000009.1"/>
</dbReference>
<reference evidence="3" key="1">
    <citation type="submission" date="2016-10" db="EMBL/GenBank/DDBJ databases">
        <authorList>
            <person name="Varghese N."/>
            <person name="Submissions S."/>
        </authorList>
    </citation>
    <scope>NUCLEOTIDE SEQUENCE [LARGE SCALE GENOMIC DNA]</scope>
    <source>
        <strain evidence="3">CGMCC 1.3704</strain>
    </source>
</reference>
<evidence type="ECO:0000313" key="2">
    <source>
        <dbReference type="EMBL" id="SFK22559.1"/>
    </source>
</evidence>
<dbReference type="AlphaFoldDB" id="A0A1I3XTD0"/>
<proteinExistence type="predicted"/>
<accession>A0A1I3XTD0</accession>
<keyword evidence="3" id="KW-1185">Reference proteome</keyword>
<protein>
    <recommendedName>
        <fullName evidence="4">DUF4367 domain-containing protein</fullName>
    </recommendedName>
</protein>
<sequence>MRKHTLFFIILLFLAACSSQSLSFQDLKEAYPDTFAEPVESLSEEKQEKVGLPDDLPFEVTNVQAEATEQEVMVHYQSESEEELTVKTLYAPENILQDSELQIPLNSGSVAGVQEKEDYVFVEWYESDLDVIYQLQYYGSTEERAEKALEAANAI</sequence>
<keyword evidence="1" id="KW-0732">Signal</keyword>
<dbReference type="OrthoDB" id="2974085at2"/>
<feature type="signal peptide" evidence="1">
    <location>
        <begin position="1"/>
        <end position="23"/>
    </location>
</feature>
<feature type="chain" id="PRO_5039674542" description="DUF4367 domain-containing protein" evidence="1">
    <location>
        <begin position="24"/>
        <end position="155"/>
    </location>
</feature>
<evidence type="ECO:0000313" key="3">
    <source>
        <dbReference type="Proteomes" id="UP000183557"/>
    </source>
</evidence>
<name>A0A1I3XTD0_HALDA</name>
<gene>
    <name evidence="2" type="ORF">SAMN04487936_109111</name>
</gene>
<dbReference type="PROSITE" id="PS51257">
    <property type="entry name" value="PROKAR_LIPOPROTEIN"/>
    <property type="match status" value="1"/>
</dbReference>
<dbReference type="EMBL" id="FOSB01000009">
    <property type="protein sequence ID" value="SFK22559.1"/>
    <property type="molecule type" value="Genomic_DNA"/>
</dbReference>